<name>A0A0X3TTW9_9RHOB</name>
<dbReference type="Proteomes" id="UP000053690">
    <property type="component" value="Unassembled WGS sequence"/>
</dbReference>
<protein>
    <recommendedName>
        <fullName evidence="6">Core-binding (CB) domain-containing protein</fullName>
    </recommendedName>
</protein>
<dbReference type="EMBL" id="LQBP01000006">
    <property type="protein sequence ID" value="KUJ78491.1"/>
    <property type="molecule type" value="Genomic_DNA"/>
</dbReference>
<dbReference type="RefSeq" id="WP_068337402.1">
    <property type="nucleotide sequence ID" value="NZ_LQBP01000006.1"/>
</dbReference>
<dbReference type="SUPFAM" id="SSF56349">
    <property type="entry name" value="DNA breaking-rejoining enzymes"/>
    <property type="match status" value="1"/>
</dbReference>
<dbReference type="InterPro" id="IPR011010">
    <property type="entry name" value="DNA_brk_join_enz"/>
</dbReference>
<dbReference type="GO" id="GO:0015074">
    <property type="term" value="P:DNA integration"/>
    <property type="evidence" value="ECO:0007669"/>
    <property type="project" value="UniProtKB-KW"/>
</dbReference>
<dbReference type="InterPro" id="IPR013762">
    <property type="entry name" value="Integrase-like_cat_sf"/>
</dbReference>
<sequence>MAFLEMTDKKRSEELGIGQISHIPVIWSQDWRLMAEASKYLISRGLGQWAPRMGKKSPYSIASKPAANSMLLYARNLEHFLTYCERRNLEWQEISYEQLLNSYQTEMHNGQAANSGDPLSPGTINNRVDTACDFLTYAAAQGWRRPFAVGSEPIRRSSASGNRKSSTRRVGRVRANPADLRLPTRSEIKNWLDCVLRGFPGVLGITAYMMCRMVIETAMRAEEVILFRADQLPNPDSIDPSEQAVFIPIKYGTKGGRDPQDIEKRGKLRSIRMSREWLVRLSDYKRMTRKLALKVHKELYPGATLPKELFLSPYTGMPYSYSRFREFWVQKGLLNKSLPFEAWSPHAGRHTWACYQLLERMEAELDVLRFEMKASQGEVTTPSIEWTTRIGETLIKLHVQPFLGHVNQETTDLYLRWLAGQVQSDRYVREWSHWLDS</sequence>
<dbReference type="Gene3D" id="1.10.443.10">
    <property type="entry name" value="Intergrase catalytic core"/>
    <property type="match status" value="1"/>
</dbReference>
<dbReference type="OrthoDB" id="8253742at2"/>
<dbReference type="GO" id="GO:0003677">
    <property type="term" value="F:DNA binding"/>
    <property type="evidence" value="ECO:0007669"/>
    <property type="project" value="UniProtKB-UniRule"/>
</dbReference>
<evidence type="ECO:0000256" key="3">
    <source>
        <dbReference type="ARBA" id="ARBA00023172"/>
    </source>
</evidence>
<dbReference type="PROSITE" id="PS51900">
    <property type="entry name" value="CB"/>
    <property type="match status" value="1"/>
</dbReference>
<dbReference type="InterPro" id="IPR010998">
    <property type="entry name" value="Integrase_recombinase_N"/>
</dbReference>
<gene>
    <name evidence="7" type="ORF">AVO44_12300</name>
</gene>
<evidence type="ECO:0000259" key="6">
    <source>
        <dbReference type="PROSITE" id="PS51900"/>
    </source>
</evidence>
<dbReference type="InterPro" id="IPR050090">
    <property type="entry name" value="Tyrosine_recombinase_XerCD"/>
</dbReference>
<keyword evidence="8" id="KW-1185">Reference proteome</keyword>
<evidence type="ECO:0000313" key="8">
    <source>
        <dbReference type="Proteomes" id="UP000053690"/>
    </source>
</evidence>
<comment type="caution">
    <text evidence="7">The sequence shown here is derived from an EMBL/GenBank/DDBJ whole genome shotgun (WGS) entry which is preliminary data.</text>
</comment>
<organism evidence="7 8">
    <name type="scientific">Ruegeria profundi</name>
    <dbReference type="NCBI Taxonomy" id="1685378"/>
    <lineage>
        <taxon>Bacteria</taxon>
        <taxon>Pseudomonadati</taxon>
        <taxon>Pseudomonadota</taxon>
        <taxon>Alphaproteobacteria</taxon>
        <taxon>Rhodobacterales</taxon>
        <taxon>Roseobacteraceae</taxon>
        <taxon>Ruegeria</taxon>
    </lineage>
</organism>
<keyword evidence="3" id="KW-0233">DNA recombination</keyword>
<evidence type="ECO:0000256" key="2">
    <source>
        <dbReference type="ARBA" id="ARBA00023125"/>
    </source>
</evidence>
<dbReference type="PANTHER" id="PTHR30349">
    <property type="entry name" value="PHAGE INTEGRASE-RELATED"/>
    <property type="match status" value="1"/>
</dbReference>
<feature type="domain" description="Core-binding (CB)" evidence="6">
    <location>
        <begin position="56"/>
        <end position="139"/>
    </location>
</feature>
<keyword evidence="1" id="KW-0229">DNA integration</keyword>
<evidence type="ECO:0000256" key="5">
    <source>
        <dbReference type="SAM" id="MobiDB-lite"/>
    </source>
</evidence>
<feature type="region of interest" description="Disordered" evidence="5">
    <location>
        <begin position="153"/>
        <end position="174"/>
    </location>
</feature>
<dbReference type="STRING" id="1685378.AVO44_12300"/>
<keyword evidence="2 4" id="KW-0238">DNA-binding</keyword>
<evidence type="ECO:0000256" key="4">
    <source>
        <dbReference type="PROSITE-ProRule" id="PRU01248"/>
    </source>
</evidence>
<dbReference type="GO" id="GO:0006310">
    <property type="term" value="P:DNA recombination"/>
    <property type="evidence" value="ECO:0007669"/>
    <property type="project" value="UniProtKB-KW"/>
</dbReference>
<dbReference type="PANTHER" id="PTHR30349:SF64">
    <property type="entry name" value="PROPHAGE INTEGRASE INTD-RELATED"/>
    <property type="match status" value="1"/>
</dbReference>
<dbReference type="InterPro" id="IPR044068">
    <property type="entry name" value="CB"/>
</dbReference>
<evidence type="ECO:0000256" key="1">
    <source>
        <dbReference type="ARBA" id="ARBA00022908"/>
    </source>
</evidence>
<accession>A0A0X3TTW9</accession>
<evidence type="ECO:0000313" key="7">
    <source>
        <dbReference type="EMBL" id="KUJ78491.1"/>
    </source>
</evidence>
<dbReference type="AlphaFoldDB" id="A0A0X3TTW9"/>
<dbReference type="Gene3D" id="1.10.150.130">
    <property type="match status" value="1"/>
</dbReference>
<proteinExistence type="predicted"/>
<reference evidence="8" key="1">
    <citation type="submission" date="2015-12" db="EMBL/GenBank/DDBJ databases">
        <authorList>
            <person name="Zhang G."/>
            <person name="Stingl U."/>
        </authorList>
    </citation>
    <scope>NUCLEOTIDE SEQUENCE [LARGE SCALE GENOMIC DNA]</scope>
    <source>
        <strain evidence="8">ZGT108</strain>
    </source>
</reference>